<dbReference type="AlphaFoldDB" id="A0A6G8PS72"/>
<keyword evidence="1" id="KW-0472">Membrane</keyword>
<keyword evidence="1" id="KW-1133">Transmembrane helix</keyword>
<proteinExistence type="predicted"/>
<dbReference type="RefSeq" id="WP_166394893.1">
    <property type="nucleotide sequence ID" value="NZ_CP045121.1"/>
</dbReference>
<dbReference type="KEGG" id="rmar:GBA65_00390"/>
<sequence length="67" mass="7305">MTLIRSSQFSPGTPLLVAWTFARDMLPAMLAGLFLSPLGGSFLYRVYAAGRPASATPNRARVIEDEF</sequence>
<gene>
    <name evidence="2" type="ORF">GBA65_00390</name>
</gene>
<dbReference type="Proteomes" id="UP000502706">
    <property type="component" value="Chromosome"/>
</dbReference>
<evidence type="ECO:0000313" key="3">
    <source>
        <dbReference type="Proteomes" id="UP000502706"/>
    </source>
</evidence>
<evidence type="ECO:0000313" key="2">
    <source>
        <dbReference type="EMBL" id="QIN77224.1"/>
    </source>
</evidence>
<evidence type="ECO:0000256" key="1">
    <source>
        <dbReference type="SAM" id="Phobius"/>
    </source>
</evidence>
<dbReference type="EMBL" id="CP045121">
    <property type="protein sequence ID" value="QIN77224.1"/>
    <property type="molecule type" value="Genomic_DNA"/>
</dbReference>
<accession>A0A6G8PS72</accession>
<feature type="transmembrane region" description="Helical" evidence="1">
    <location>
        <begin position="25"/>
        <end position="44"/>
    </location>
</feature>
<organism evidence="2 3">
    <name type="scientific">Rubrobacter marinus</name>
    <dbReference type="NCBI Taxonomy" id="2653852"/>
    <lineage>
        <taxon>Bacteria</taxon>
        <taxon>Bacillati</taxon>
        <taxon>Actinomycetota</taxon>
        <taxon>Rubrobacteria</taxon>
        <taxon>Rubrobacterales</taxon>
        <taxon>Rubrobacteraceae</taxon>
        <taxon>Rubrobacter</taxon>
    </lineage>
</organism>
<name>A0A6G8PS72_9ACTN</name>
<protein>
    <submittedName>
        <fullName evidence="2">Uncharacterized protein</fullName>
    </submittedName>
</protein>
<keyword evidence="3" id="KW-1185">Reference proteome</keyword>
<reference evidence="2 3" key="1">
    <citation type="submission" date="2019-10" db="EMBL/GenBank/DDBJ databases">
        <title>Rubrobacter sp nov SCSIO 52915 isolated from a deep-sea sediment in the South China Sea.</title>
        <authorList>
            <person name="Chen R.W."/>
        </authorList>
    </citation>
    <scope>NUCLEOTIDE SEQUENCE [LARGE SCALE GENOMIC DNA]</scope>
    <source>
        <strain evidence="2 3">SCSIO 52915</strain>
    </source>
</reference>
<keyword evidence="1" id="KW-0812">Transmembrane</keyword>